<dbReference type="GO" id="GO:0038023">
    <property type="term" value="F:signaling receptor activity"/>
    <property type="evidence" value="ECO:0007669"/>
    <property type="project" value="TreeGrafter"/>
</dbReference>
<organism evidence="23 24">
    <name type="scientific">Hirundo rustica rustica</name>
    <dbReference type="NCBI Taxonomy" id="333673"/>
    <lineage>
        <taxon>Eukaryota</taxon>
        <taxon>Metazoa</taxon>
        <taxon>Chordata</taxon>
        <taxon>Craniata</taxon>
        <taxon>Vertebrata</taxon>
        <taxon>Euteleostomi</taxon>
        <taxon>Archelosauria</taxon>
        <taxon>Archosauria</taxon>
        <taxon>Dinosauria</taxon>
        <taxon>Saurischia</taxon>
        <taxon>Theropoda</taxon>
        <taxon>Coelurosauria</taxon>
        <taxon>Aves</taxon>
        <taxon>Neognathae</taxon>
        <taxon>Neoaves</taxon>
        <taxon>Telluraves</taxon>
        <taxon>Australaves</taxon>
        <taxon>Passeriformes</taxon>
        <taxon>Sylvioidea</taxon>
        <taxon>Hirundinidae</taxon>
        <taxon>Hirundo</taxon>
    </lineage>
</organism>
<dbReference type="SUPFAM" id="SSF49503">
    <property type="entry name" value="Cupredoxins"/>
    <property type="match status" value="6"/>
</dbReference>
<evidence type="ECO:0000256" key="10">
    <source>
        <dbReference type="ARBA" id="ARBA00022729"/>
    </source>
</evidence>
<keyword evidence="14" id="KW-0560">Oxidoreductase</keyword>
<comment type="subcellular location">
    <subcellularLocation>
        <location evidence="2">Membrane</location>
        <topology evidence="2">Single-pass membrane protein</topology>
    </subcellularLocation>
    <subcellularLocation>
        <location evidence="3">Secreted</location>
    </subcellularLocation>
</comment>
<dbReference type="Pfam" id="PF07732">
    <property type="entry name" value="Cu-oxidase_3"/>
    <property type="match status" value="1"/>
</dbReference>
<keyword evidence="16" id="KW-0472">Membrane</keyword>
<evidence type="ECO:0000256" key="6">
    <source>
        <dbReference type="ARBA" id="ARBA00022448"/>
    </source>
</evidence>
<keyword evidence="10 21" id="KW-0732">Signal</keyword>
<feature type="region of interest" description="Disordered" evidence="20">
    <location>
        <begin position="1454"/>
        <end position="1572"/>
    </location>
</feature>
<dbReference type="GO" id="GO:0004322">
    <property type="term" value="F:ferroxidase activity"/>
    <property type="evidence" value="ECO:0007669"/>
    <property type="project" value="UniProtKB-EC"/>
</dbReference>
<feature type="compositionally biased region" description="Basic and acidic residues" evidence="20">
    <location>
        <begin position="138"/>
        <end position="148"/>
    </location>
</feature>
<dbReference type="PIRSF" id="PIRSF000354">
    <property type="entry name" value="Factors_V_VIII"/>
    <property type="match status" value="1"/>
</dbReference>
<dbReference type="Gene3D" id="2.60.40.420">
    <property type="entry name" value="Cupredoxins - blue copper proteins"/>
    <property type="match status" value="5"/>
</dbReference>
<evidence type="ECO:0000259" key="22">
    <source>
        <dbReference type="PROSITE" id="PS50022"/>
    </source>
</evidence>
<feature type="disulfide bond" evidence="19">
    <location>
        <begin position="581"/>
        <end position="607"/>
    </location>
</feature>
<keyword evidence="11" id="KW-0677">Repeat</keyword>
<dbReference type="InterPro" id="IPR008979">
    <property type="entry name" value="Galactose-bd-like_sf"/>
</dbReference>
<evidence type="ECO:0000256" key="8">
    <source>
        <dbReference type="ARBA" id="ARBA00022692"/>
    </source>
</evidence>
<feature type="disulfide bond" evidence="19">
    <location>
        <begin position="1805"/>
        <end position="1809"/>
    </location>
</feature>
<evidence type="ECO:0000256" key="3">
    <source>
        <dbReference type="ARBA" id="ARBA00004613"/>
    </source>
</evidence>
<dbReference type="InterPro" id="IPR011707">
    <property type="entry name" value="Cu-oxidase-like_N"/>
</dbReference>
<evidence type="ECO:0000256" key="14">
    <source>
        <dbReference type="ARBA" id="ARBA00023002"/>
    </source>
</evidence>
<dbReference type="Pfam" id="PF00754">
    <property type="entry name" value="F5_F8_type_C"/>
    <property type="match status" value="2"/>
</dbReference>
<evidence type="ECO:0000256" key="9">
    <source>
        <dbReference type="ARBA" id="ARBA00022723"/>
    </source>
</evidence>
<keyword evidence="17 19" id="KW-1015">Disulfide bond</keyword>
<feature type="compositionally biased region" description="Polar residues" evidence="20">
    <location>
        <begin position="1036"/>
        <end position="1050"/>
    </location>
</feature>
<evidence type="ECO:0000256" key="19">
    <source>
        <dbReference type="PIRSR" id="PIRSR000354-1"/>
    </source>
</evidence>
<evidence type="ECO:0000256" key="18">
    <source>
        <dbReference type="ARBA" id="ARBA00023180"/>
    </source>
</evidence>
<evidence type="ECO:0000256" key="15">
    <source>
        <dbReference type="ARBA" id="ARBA00023065"/>
    </source>
</evidence>
<name>A0A3M0JBZ5_HIRRU</name>
<feature type="compositionally biased region" description="Basic and acidic residues" evidence="20">
    <location>
        <begin position="1514"/>
        <end position="1535"/>
    </location>
</feature>
<dbReference type="PROSITE" id="PS00079">
    <property type="entry name" value="MULTICOPPER_OXIDASE1"/>
    <property type="match status" value="2"/>
</dbReference>
<keyword evidence="9" id="KW-0479">Metal-binding</keyword>
<feature type="disulfide bond" evidence="19">
    <location>
        <begin position="683"/>
        <end position="764"/>
    </location>
</feature>
<dbReference type="FunFam" id="2.60.40.420:FF:000002">
    <property type="entry name" value="Hephaestin like 1"/>
    <property type="match status" value="1"/>
</dbReference>
<evidence type="ECO:0000256" key="11">
    <source>
        <dbReference type="ARBA" id="ARBA00022737"/>
    </source>
</evidence>
<feature type="region of interest" description="Disordered" evidence="20">
    <location>
        <begin position="129"/>
        <end position="148"/>
    </location>
</feature>
<evidence type="ECO:0000313" key="24">
    <source>
        <dbReference type="Proteomes" id="UP000269221"/>
    </source>
</evidence>
<accession>A0A3M0JBZ5</accession>
<keyword evidence="8" id="KW-0812">Transmembrane</keyword>
<dbReference type="PANTHER" id="PTHR46806:SF7">
    <property type="entry name" value="COAGULATION FACTOR VIII"/>
    <property type="match status" value="1"/>
</dbReference>
<dbReference type="Proteomes" id="UP000269221">
    <property type="component" value="Unassembled WGS sequence"/>
</dbReference>
<evidence type="ECO:0000256" key="16">
    <source>
        <dbReference type="ARBA" id="ARBA00023136"/>
    </source>
</evidence>
<dbReference type="InterPro" id="IPR033138">
    <property type="entry name" value="Cu_oxidase_CS"/>
</dbReference>
<keyword evidence="24" id="KW-1185">Reference proteome</keyword>
<dbReference type="GO" id="GO:0005576">
    <property type="term" value="C:extracellular region"/>
    <property type="evidence" value="ECO:0007669"/>
    <property type="project" value="UniProtKB-SubCell"/>
</dbReference>
<feature type="chain" id="PRO_5018130523" description="ferroxidase" evidence="21">
    <location>
        <begin position="22"/>
        <end position="2238"/>
    </location>
</feature>
<feature type="compositionally biased region" description="Basic and acidic residues" evidence="20">
    <location>
        <begin position="1543"/>
        <end position="1554"/>
    </location>
</feature>
<evidence type="ECO:0000256" key="1">
    <source>
        <dbReference type="ARBA" id="ARBA00001935"/>
    </source>
</evidence>
<comment type="caution">
    <text evidence="23">The sequence shown here is derived from an EMBL/GenBank/DDBJ whole genome shotgun (WGS) entry which is preliminary data.</text>
</comment>
<feature type="disulfide bond" evidence="19">
    <location>
        <begin position="1738"/>
        <end position="1764"/>
    </location>
</feature>
<feature type="compositionally biased region" description="Basic and acidic residues" evidence="20">
    <location>
        <begin position="1226"/>
        <end position="1235"/>
    </location>
</feature>
<dbReference type="InterPro" id="IPR011706">
    <property type="entry name" value="Cu-oxidase_C"/>
</dbReference>
<evidence type="ECO:0000256" key="20">
    <source>
        <dbReference type="SAM" id="MobiDB-lite"/>
    </source>
</evidence>
<dbReference type="CDD" id="cd11016">
    <property type="entry name" value="CuRO_4_FVIII_like"/>
    <property type="match status" value="1"/>
</dbReference>
<feature type="domain" description="F5/8 type C" evidence="22">
    <location>
        <begin position="1927"/>
        <end position="2075"/>
    </location>
</feature>
<feature type="disulfide bond" evidence="19">
    <location>
        <begin position="171"/>
        <end position="197"/>
    </location>
</feature>
<evidence type="ECO:0000256" key="13">
    <source>
        <dbReference type="ARBA" id="ARBA00022989"/>
    </source>
</evidence>
<dbReference type="PROSITE" id="PS50022">
    <property type="entry name" value="FA58C_3"/>
    <property type="match status" value="2"/>
</dbReference>
<dbReference type="CDD" id="cd04227">
    <property type="entry name" value="CuRO_3_FVIII_like"/>
    <property type="match status" value="1"/>
</dbReference>
<dbReference type="STRING" id="333673.A0A3M0JBZ5"/>
<dbReference type="FunFam" id="2.60.40.420:FF:000026">
    <property type="entry name" value="Coagulation factor VIII (Predicted)"/>
    <property type="match status" value="1"/>
</dbReference>
<protein>
    <recommendedName>
        <fullName evidence="5">ferroxidase</fullName>
        <ecNumber evidence="5">1.16.3.1</ecNumber>
    </recommendedName>
</protein>
<dbReference type="CDD" id="cd04228">
    <property type="entry name" value="CuRO_5_FVIII_like"/>
    <property type="match status" value="1"/>
</dbReference>
<dbReference type="InterPro" id="IPR000421">
    <property type="entry name" value="FA58C"/>
</dbReference>
<proteinExistence type="inferred from homology"/>
<dbReference type="GO" id="GO:0005886">
    <property type="term" value="C:plasma membrane"/>
    <property type="evidence" value="ECO:0007669"/>
    <property type="project" value="TreeGrafter"/>
</dbReference>
<sequence length="2238" mass="248454">MVLVGALSSLLLLCLVEEGISKVRRYYIAAVETAWDYTHSDLLSVLQAPAGLSAEVVSAHDPISDPQQPEQRGAVVRYWKPGSRDDPGLLGPTIRAEVYDTVVIMFKNLASRPYSLHAVGVSYWKASEGAGYEDETSQPEKEGDRVDPGKTHTYVWEIQENQGPTDDDSACLTHSYSSNTNSVKDINSGLIGALLVCRPGTLASDGNEGQQKEFVLLFAVFDEGKSWYSEQSSPAAARPQAHNRTELHTINGYINGSLPGLTLCLKKQVHWHVIGLGSGPEVHSIFFEGHTFLVRSHRLSSLEISPATYLTAQVTPGTAGWFRMFCQILSHQQGGMAGSMLAHWMGTAVEEISPRQGLGECLPVLALQCDPFCPACLSPAGMEAFVKVEQCPEERLLKTGKLLHQPEDLDYPEEDEETYHVIQVRSFAKDKPVTWTYYIAAEEMDWDYAPVKPESLDRNTASLYLEPGPQRIGSKYKKVVFVEYEDGTFRKRKVSSQQDKGILGPVIKGEVGDQFKIVFRNLASRPYNIYPHGLTSVRPYYARRPSQEKDVKDIPIPPGQSFTYSWSLTTEDGPTEADPRCLTRFYYSSIDPVRDTASGLIGPLLICSKKSMDQRGNQIMSDNMKLVLFSVFDENHSWYLEENIKRFCSEAAHVDPQDPQFYASNVMHTINGFVFDNLQTKLCLNDVVYWYVLSVGAQTDFLSIFFSGNTFRHNMVFEDVLTLFPFSGDTVIMSLEKPGVWTLGCLNPDFRGRGMHAKFTVSQCQNEQYTDGEDYVYPDGEEVAFEFQPRGFSKRKKSCVNEQLNNSTSSRNETEKMRLCLAEHGAVPSNGRISDPSSNGTSTFLGTMPNPRDISMSSLPETNYEPVSYESFLEDEELSKIISQDEGFGAIPPGERLASVSGRVHGVVSSEEDQQWLHQATAAPGDALAGMKVTKIPEVQEPVKGTAIQAGGRTENLEAEPQKTTSHATSLWGSIASAAGKAPLQENRSSIHQNDLEHNLALQDVSSQGKEDKLLRGADKIPFNLYDSEETISTAPSLTIDHSSSSTLNNPAPPDETEDNRTSHAVVQSHAMESNYSSNDLDARLGKRPHKVVSQGFYETFEEQNVSLSDKPVQGEIFTDESSSLPAKSGTKQASGLAKGTSLLDTTFADTNDLEPSSYVVTEERDEVILKEVFQDAKELAELDSVALSESNVVTNDTRPFPNGFLKSPEQILRRRAARSTNGPDWRPKQARSLESRGLGLPNTSSRKLLTDGNTAEQDLASQSPGTAVNKGIPKACGPHSPFCFKKRSLVSSHTLPEVMVSLQSPEGKSSVVGRRLQPGRDAVQADEMYPEGGLSTDRGVQGSREGAQRSRRSLPSRGALGTGPAVTASSSGRQVAAEAADLASNWDPVSPGAVVKAGDSHSPALAELQPGRAAVWGAPGREQAQGRSQMEEETNSVEQLGRFSAEPQQLKANATEDHVPGRMSGQSPEGMSLESAIRENCSLSPSSAPHNNNSTKKPAQYVQGTPPRCQALGREDVLRETGKTRGLGEPREDGESNSTAGERSHVPGHREEPALNNGTHSSPSKPAKTDYDEYSDVEHTMEDFDMYGEEEHDPRSFQGQIRQYFIAAVEVMWEYGDQRPQHFLKATDPRRSRRKHSWQYRKVVFREYLDESFTQPVQRRELDEHLGILGPYIRAEVQDVIMVTFKNLASRPFSFHSTLTAYEGTAQQGGAVQPGGQRKYSWKVLPQMAPTTQEFDCKAWAYFSNVDLEKDLHSGLIGPLIICNHGVLSYVSRRQLAVQEFSLLFTIFDETKSWYFPENVGRNCRPPCRLQQDSPDFKRNHSFHAINGYVSDTLPGLVMAQQQRVRWHLLNMGSTEDIHSVHFHGQLFNVRTGQEYRMGVYNLYPGVFGTVEMWPSHAGIWRVECKVGEHQQAGMSALFLVYDLNCRNALGMASGGIADSQITASGQYGQWAPSLARLDNSGSINAWSTDRSNAWIQVDLLHPTIIHGIKTQGARQKFSSFYISQFVVFYSLDGRRWKTYKGNATSTQMLFFGNVDASGVKENHFKPPIVARHIRIHPTHYNIRATLRMELLGCDLNSCSMPLGMENRGIPDEHISASSHSANVFSRWAPALARLNLQGRTNAWRPKSNSPREWLQVDFEVTKKVTAIITQGAKALFTQMFVKEFAVSISQDGVHWSPVLQSGKEKVFKANQDHQSTVTNTLEPPLFARYVRIHPRQWHNHIALRIEFLGCDTQQEY</sequence>
<keyword evidence="15" id="KW-0406">Ion transport</keyword>
<evidence type="ECO:0000256" key="17">
    <source>
        <dbReference type="ARBA" id="ARBA00023157"/>
    </source>
</evidence>
<feature type="region of interest" description="Disordered" evidence="20">
    <location>
        <begin position="1036"/>
        <end position="1065"/>
    </location>
</feature>
<feature type="region of interest" description="Disordered" evidence="20">
    <location>
        <begin position="1321"/>
        <end position="1374"/>
    </location>
</feature>
<dbReference type="OrthoDB" id="2121828at2759"/>
<feature type="compositionally biased region" description="Polar residues" evidence="20">
    <location>
        <begin position="1482"/>
        <end position="1498"/>
    </location>
</feature>
<reference evidence="23 24" key="1">
    <citation type="submission" date="2018-07" db="EMBL/GenBank/DDBJ databases">
        <title>A high quality draft genome assembly of the barn swallow (H. rustica rustica).</title>
        <authorList>
            <person name="Formenti G."/>
            <person name="Chiara M."/>
            <person name="Poveda L."/>
            <person name="Francoijs K.-J."/>
            <person name="Bonisoli-Alquati A."/>
            <person name="Canova L."/>
            <person name="Gianfranceschi L."/>
            <person name="Horner D.S."/>
            <person name="Saino N."/>
        </authorList>
    </citation>
    <scope>NUCLEOTIDE SEQUENCE [LARGE SCALE GENOMIC DNA]</scope>
    <source>
        <strain evidence="23">Chelidonia</strain>
        <tissue evidence="23">Blood</tissue>
    </source>
</reference>
<dbReference type="PROSITE" id="PS01285">
    <property type="entry name" value="FA58C_1"/>
    <property type="match status" value="2"/>
</dbReference>
<dbReference type="PANTHER" id="PTHR46806">
    <property type="entry name" value="F5/8 TYPE C DOMAIN-CONTAINING PROTEIN"/>
    <property type="match status" value="1"/>
</dbReference>
<feature type="region of interest" description="Disordered" evidence="20">
    <location>
        <begin position="1216"/>
        <end position="1250"/>
    </location>
</feature>
<dbReference type="PROSITE" id="PS01286">
    <property type="entry name" value="FA58C_2"/>
    <property type="match status" value="1"/>
</dbReference>
<evidence type="ECO:0000256" key="4">
    <source>
        <dbReference type="ARBA" id="ARBA00010609"/>
    </source>
</evidence>
<dbReference type="InterPro" id="IPR008972">
    <property type="entry name" value="Cupredoxin"/>
</dbReference>
<comment type="cofactor">
    <cofactor evidence="1">
        <name>Cu cation</name>
        <dbReference type="ChEBI" id="CHEBI:23378"/>
    </cofactor>
</comment>
<dbReference type="Gene3D" id="2.60.120.260">
    <property type="entry name" value="Galactose-binding domain-like"/>
    <property type="match status" value="2"/>
</dbReference>
<feature type="region of interest" description="Disordered" evidence="20">
    <location>
        <begin position="944"/>
        <end position="969"/>
    </location>
</feature>
<dbReference type="EMBL" id="QRBI01000153">
    <property type="protein sequence ID" value="RMB98324.1"/>
    <property type="molecule type" value="Genomic_DNA"/>
</dbReference>
<dbReference type="CDD" id="cd00057">
    <property type="entry name" value="FA58C"/>
    <property type="match status" value="2"/>
</dbReference>
<dbReference type="SUPFAM" id="SSF49785">
    <property type="entry name" value="Galactose-binding domain-like"/>
    <property type="match status" value="2"/>
</dbReference>
<gene>
    <name evidence="23" type="ORF">DUI87_25229</name>
</gene>
<evidence type="ECO:0000256" key="21">
    <source>
        <dbReference type="SAM" id="SignalP"/>
    </source>
</evidence>
<evidence type="ECO:0000256" key="7">
    <source>
        <dbReference type="ARBA" id="ARBA00022525"/>
    </source>
</evidence>
<dbReference type="FunFam" id="2.60.120.260:FF:000002">
    <property type="entry name" value="Coagulation factor VIII"/>
    <property type="match status" value="2"/>
</dbReference>
<evidence type="ECO:0000313" key="23">
    <source>
        <dbReference type="EMBL" id="RMB98324.1"/>
    </source>
</evidence>
<feature type="disulfide bond" evidence="19">
    <location>
        <begin position="1927"/>
        <end position="2075"/>
    </location>
</feature>
<dbReference type="SMART" id="SM00231">
    <property type="entry name" value="FA58C"/>
    <property type="match status" value="2"/>
</dbReference>
<dbReference type="Pfam" id="PF07731">
    <property type="entry name" value="Cu-oxidase_2"/>
    <property type="match status" value="1"/>
</dbReference>
<evidence type="ECO:0000256" key="2">
    <source>
        <dbReference type="ARBA" id="ARBA00004167"/>
    </source>
</evidence>
<feature type="domain" description="F5/8 type C" evidence="22">
    <location>
        <begin position="2080"/>
        <end position="2232"/>
    </location>
</feature>
<dbReference type="EC" id="1.16.3.1" evidence="5"/>
<keyword evidence="6" id="KW-0813">Transport</keyword>
<dbReference type="InterPro" id="IPR050633">
    <property type="entry name" value="Neuropilin_MCO_CoagFactor"/>
</dbReference>
<comment type="similarity">
    <text evidence="4">Belongs to the multicopper oxidase family.</text>
</comment>
<dbReference type="InterPro" id="IPR024715">
    <property type="entry name" value="Factor_5/8-like"/>
</dbReference>
<evidence type="ECO:0000256" key="5">
    <source>
        <dbReference type="ARBA" id="ARBA00013107"/>
    </source>
</evidence>
<keyword evidence="13" id="KW-1133">Transmembrane helix</keyword>
<evidence type="ECO:0000256" key="12">
    <source>
        <dbReference type="ARBA" id="ARBA00022837"/>
    </source>
</evidence>
<keyword evidence="12" id="KW-0106">Calcium</keyword>
<keyword evidence="7" id="KW-0964">Secreted</keyword>
<feature type="signal peptide" evidence="21">
    <location>
        <begin position="1"/>
        <end position="21"/>
    </location>
</feature>
<keyword evidence="18" id="KW-0325">Glycoprotein</keyword>
<dbReference type="GO" id="GO:0006811">
    <property type="term" value="P:monoatomic ion transport"/>
    <property type="evidence" value="ECO:0007669"/>
    <property type="project" value="UniProtKB-KW"/>
</dbReference>
<dbReference type="GO" id="GO:0005507">
    <property type="term" value="F:copper ion binding"/>
    <property type="evidence" value="ECO:0007669"/>
    <property type="project" value="InterPro"/>
</dbReference>